<gene>
    <name evidence="2" type="ORF">PCAL00307_LOCUS2603</name>
</gene>
<evidence type="ECO:0000313" key="2">
    <source>
        <dbReference type="EMBL" id="CAE0687169.1"/>
    </source>
</evidence>
<reference evidence="2" key="1">
    <citation type="submission" date="2021-01" db="EMBL/GenBank/DDBJ databases">
        <authorList>
            <person name="Corre E."/>
            <person name="Pelletier E."/>
            <person name="Niang G."/>
            <person name="Scheremetjew M."/>
            <person name="Finn R."/>
            <person name="Kale V."/>
            <person name="Holt S."/>
            <person name="Cochrane G."/>
            <person name="Meng A."/>
            <person name="Brown T."/>
            <person name="Cohen L."/>
        </authorList>
    </citation>
    <scope>NUCLEOTIDE SEQUENCE</scope>
    <source>
        <strain evidence="2">CCMP1756</strain>
    </source>
</reference>
<protein>
    <submittedName>
        <fullName evidence="2">Uncharacterized protein</fullName>
    </submittedName>
</protein>
<organism evidence="2">
    <name type="scientific">Pelagomonas calceolata</name>
    <dbReference type="NCBI Taxonomy" id="35677"/>
    <lineage>
        <taxon>Eukaryota</taxon>
        <taxon>Sar</taxon>
        <taxon>Stramenopiles</taxon>
        <taxon>Ochrophyta</taxon>
        <taxon>Pelagophyceae</taxon>
        <taxon>Pelagomonadales</taxon>
        <taxon>Pelagomonadaceae</taxon>
        <taxon>Pelagomonas</taxon>
    </lineage>
</organism>
<dbReference type="EMBL" id="HBIW01003101">
    <property type="protein sequence ID" value="CAE0687169.1"/>
    <property type="molecule type" value="Transcribed_RNA"/>
</dbReference>
<dbReference type="AlphaFoldDB" id="A0A7S3ZLY5"/>
<name>A0A7S3ZLY5_9STRA</name>
<accession>A0A7S3ZLY5</accession>
<proteinExistence type="predicted"/>
<sequence>MLRRAAGLRPLAAATPRRSNPRICAAGSWPARRCASRSTTARSRASGRTRIANDARERTRRPTSLHGRGSRCLVRAGILGPSVRIRRCRIASPFDALRIAARQRWKFIFMGDSVALGLSAAASWHYDALRCSGTAEADATRPVGVPLHVVPLDGEVLDYSLQKLQNHPNATLLVQIGLWYNWNASKTTCREDGVIFAPEVFFQPWNESIAAIDALAARAAARATTARPNKKYKREVYYALLRADVPTYGVGEDRDQCTFAAALVRLAVYLRTRSPQRHVVFLTHSPQHTVGGARLRDFATLNTAGAWRDRVAKHVVLRLLPHARFVHTHLLLADRRYSHNFGDRGQMDQTHWCWNARAPVEALAVALTAALPVYPHPSREPS</sequence>
<feature type="region of interest" description="Disordered" evidence="1">
    <location>
        <begin position="35"/>
        <end position="67"/>
    </location>
</feature>
<evidence type="ECO:0000256" key="1">
    <source>
        <dbReference type="SAM" id="MobiDB-lite"/>
    </source>
</evidence>
<feature type="compositionally biased region" description="Low complexity" evidence="1">
    <location>
        <begin position="35"/>
        <end position="50"/>
    </location>
</feature>